<feature type="transmembrane region" description="Helical" evidence="8">
    <location>
        <begin position="127"/>
        <end position="145"/>
    </location>
</feature>
<feature type="transmembrane region" description="Helical" evidence="8">
    <location>
        <begin position="37"/>
        <end position="56"/>
    </location>
</feature>
<feature type="transmembrane region" description="Helical" evidence="8">
    <location>
        <begin position="256"/>
        <end position="280"/>
    </location>
</feature>
<dbReference type="PANTHER" id="PTHR42718">
    <property type="entry name" value="MAJOR FACILITATOR SUPERFAMILY MULTIDRUG TRANSPORTER MFSC"/>
    <property type="match status" value="1"/>
</dbReference>
<comment type="caution">
    <text evidence="10">The sequence shown here is derived from an EMBL/GenBank/DDBJ whole genome shotgun (WGS) entry which is preliminary data.</text>
</comment>
<dbReference type="Gene3D" id="1.20.1720.10">
    <property type="entry name" value="Multidrug resistance protein D"/>
    <property type="match status" value="1"/>
</dbReference>
<reference evidence="10 11" key="1">
    <citation type="submission" date="2019-06" db="EMBL/GenBank/DDBJ databases">
        <title>Sequencing the genomes of 1000 actinobacteria strains.</title>
        <authorList>
            <person name="Klenk H.-P."/>
        </authorList>
    </citation>
    <scope>NUCLEOTIDE SEQUENCE [LARGE SCALE GENOMIC DNA]</scope>
    <source>
        <strain evidence="10 11">DSM 45511</strain>
    </source>
</reference>
<feature type="transmembrane region" description="Helical" evidence="8">
    <location>
        <begin position="345"/>
        <end position="369"/>
    </location>
</feature>
<feature type="domain" description="Major facilitator superfamily (MFS) profile" evidence="9">
    <location>
        <begin position="2"/>
        <end position="448"/>
    </location>
</feature>
<keyword evidence="3" id="KW-1003">Cell membrane</keyword>
<keyword evidence="2" id="KW-0813">Transport</keyword>
<evidence type="ECO:0000259" key="9">
    <source>
        <dbReference type="PROSITE" id="PS50850"/>
    </source>
</evidence>
<keyword evidence="5 8" id="KW-1133">Transmembrane helix</keyword>
<evidence type="ECO:0000256" key="3">
    <source>
        <dbReference type="ARBA" id="ARBA00022475"/>
    </source>
</evidence>
<evidence type="ECO:0000256" key="8">
    <source>
        <dbReference type="SAM" id="Phobius"/>
    </source>
</evidence>
<feature type="region of interest" description="Disordered" evidence="7">
    <location>
        <begin position="449"/>
        <end position="470"/>
    </location>
</feature>
<evidence type="ECO:0000256" key="6">
    <source>
        <dbReference type="ARBA" id="ARBA00023136"/>
    </source>
</evidence>
<dbReference type="PANTHER" id="PTHR42718:SF46">
    <property type="entry name" value="BLR6921 PROTEIN"/>
    <property type="match status" value="1"/>
</dbReference>
<dbReference type="InterPro" id="IPR011701">
    <property type="entry name" value="MFS"/>
</dbReference>
<dbReference type="Gene3D" id="1.20.1250.20">
    <property type="entry name" value="MFS general substrate transporter like domains"/>
    <property type="match status" value="1"/>
</dbReference>
<protein>
    <submittedName>
        <fullName evidence="10">Putative MFS family arabinose efflux permease</fullName>
    </submittedName>
</protein>
<dbReference type="PROSITE" id="PS50850">
    <property type="entry name" value="MFS"/>
    <property type="match status" value="1"/>
</dbReference>
<evidence type="ECO:0000256" key="1">
    <source>
        <dbReference type="ARBA" id="ARBA00004651"/>
    </source>
</evidence>
<dbReference type="PROSITE" id="PS00216">
    <property type="entry name" value="SUGAR_TRANSPORT_1"/>
    <property type="match status" value="1"/>
</dbReference>
<feature type="transmembrane region" description="Helical" evidence="8">
    <location>
        <begin position="189"/>
        <end position="209"/>
    </location>
</feature>
<dbReference type="GO" id="GO:0005886">
    <property type="term" value="C:plasma membrane"/>
    <property type="evidence" value="ECO:0007669"/>
    <property type="project" value="UniProtKB-SubCell"/>
</dbReference>
<feature type="transmembrane region" description="Helical" evidence="8">
    <location>
        <begin position="423"/>
        <end position="444"/>
    </location>
</feature>
<dbReference type="GO" id="GO:0022857">
    <property type="term" value="F:transmembrane transporter activity"/>
    <property type="evidence" value="ECO:0007669"/>
    <property type="project" value="InterPro"/>
</dbReference>
<proteinExistence type="predicted"/>
<feature type="transmembrane region" description="Helical" evidence="8">
    <location>
        <begin position="381"/>
        <end position="403"/>
    </location>
</feature>
<dbReference type="CDD" id="cd17321">
    <property type="entry name" value="MFS_MMR_MDR_like"/>
    <property type="match status" value="1"/>
</dbReference>
<evidence type="ECO:0000256" key="4">
    <source>
        <dbReference type="ARBA" id="ARBA00022692"/>
    </source>
</evidence>
<sequence length="470" mass="46063">MVVALLCIAQFVVVLDVTIVAIALPAMQADLGITTTTLSWVVTAYTLTFSGFLLAAGRWADRAGRRRAFTTGMVLFGLASLACGLAPTAGALLAARAVQGLGAALVAPPALALLLTVRPDGVARARALGCWAATAAGGGASGWVLGGLVSGWLDWRWVFLVNVPVCAAAALLARRLLPEGRSPASGSAEVMGAVLATAGLAALVLALTWAETVGLSAATVAVAAVATGLLAAFALVERRAADPLLGAALLRRPGLLSAGGVALVLTAATTPPMLFCTLHAQGVLGLGPAVAGLLFPPFNLAVVAGSLSGPRVVAALGTRRAMAGGLLVIACGALALRAIGPDAPALPSMLGGFVLLGAGLGVASVAATTQGTAASDPGRRGVASGLLVTCEQVGNVLGIAVLVPLATAAGGDAAVQVAGYELGFVAAAAISASAAGCLVTAAVLRRFRTPSPPPHRARCPGPGAATGGPR</sequence>
<evidence type="ECO:0000313" key="11">
    <source>
        <dbReference type="Proteomes" id="UP000319818"/>
    </source>
</evidence>
<feature type="transmembrane region" description="Helical" evidence="8">
    <location>
        <begin position="157"/>
        <end position="177"/>
    </location>
</feature>
<feature type="transmembrane region" description="Helical" evidence="8">
    <location>
        <begin position="286"/>
        <end position="309"/>
    </location>
</feature>
<comment type="subcellular location">
    <subcellularLocation>
        <location evidence="1">Cell membrane</location>
        <topology evidence="1">Multi-pass membrane protein</topology>
    </subcellularLocation>
</comment>
<evidence type="ECO:0000256" key="5">
    <source>
        <dbReference type="ARBA" id="ARBA00022989"/>
    </source>
</evidence>
<evidence type="ECO:0000256" key="2">
    <source>
        <dbReference type="ARBA" id="ARBA00022448"/>
    </source>
</evidence>
<accession>A0A543FPG9</accession>
<keyword evidence="6 8" id="KW-0472">Membrane</keyword>
<feature type="transmembrane region" description="Helical" evidence="8">
    <location>
        <begin position="68"/>
        <end position="87"/>
    </location>
</feature>
<feature type="transmembrane region" description="Helical" evidence="8">
    <location>
        <begin position="321"/>
        <end position="339"/>
    </location>
</feature>
<dbReference type="AlphaFoldDB" id="A0A543FPG9"/>
<dbReference type="EMBL" id="VFPH01000003">
    <property type="protein sequence ID" value="TQM35740.1"/>
    <property type="molecule type" value="Genomic_DNA"/>
</dbReference>
<dbReference type="Pfam" id="PF07690">
    <property type="entry name" value="MFS_1"/>
    <property type="match status" value="1"/>
</dbReference>
<keyword evidence="4 8" id="KW-0812">Transmembrane</keyword>
<dbReference type="OrthoDB" id="7375466at2"/>
<dbReference type="RefSeq" id="WP_142107046.1">
    <property type="nucleotide sequence ID" value="NZ_VFPH01000003.1"/>
</dbReference>
<keyword evidence="11" id="KW-1185">Reference proteome</keyword>
<evidence type="ECO:0000256" key="7">
    <source>
        <dbReference type="SAM" id="MobiDB-lite"/>
    </source>
</evidence>
<dbReference type="InterPro" id="IPR005829">
    <property type="entry name" value="Sugar_transporter_CS"/>
</dbReference>
<feature type="transmembrane region" description="Helical" evidence="8">
    <location>
        <begin position="93"/>
        <end position="115"/>
    </location>
</feature>
<dbReference type="InterPro" id="IPR036259">
    <property type="entry name" value="MFS_trans_sf"/>
</dbReference>
<feature type="transmembrane region" description="Helical" evidence="8">
    <location>
        <begin position="215"/>
        <end position="236"/>
    </location>
</feature>
<dbReference type="Proteomes" id="UP000319818">
    <property type="component" value="Unassembled WGS sequence"/>
</dbReference>
<name>A0A543FPG9_9PSEU</name>
<organism evidence="10 11">
    <name type="scientific">Pseudonocardia cypriaca</name>
    <dbReference type="NCBI Taxonomy" id="882449"/>
    <lineage>
        <taxon>Bacteria</taxon>
        <taxon>Bacillati</taxon>
        <taxon>Actinomycetota</taxon>
        <taxon>Actinomycetes</taxon>
        <taxon>Pseudonocardiales</taxon>
        <taxon>Pseudonocardiaceae</taxon>
        <taxon>Pseudonocardia</taxon>
    </lineage>
</organism>
<dbReference type="SUPFAM" id="SSF103473">
    <property type="entry name" value="MFS general substrate transporter"/>
    <property type="match status" value="1"/>
</dbReference>
<evidence type="ECO:0000313" key="10">
    <source>
        <dbReference type="EMBL" id="TQM35740.1"/>
    </source>
</evidence>
<dbReference type="InterPro" id="IPR020846">
    <property type="entry name" value="MFS_dom"/>
</dbReference>
<gene>
    <name evidence="10" type="ORF">FB388_7180</name>
</gene>